<evidence type="ECO:0000256" key="1">
    <source>
        <dbReference type="ARBA" id="ARBA00022574"/>
    </source>
</evidence>
<keyword evidence="2" id="KW-0677">Repeat</keyword>
<dbReference type="SUPFAM" id="SSF50978">
    <property type="entry name" value="WD40 repeat-like"/>
    <property type="match status" value="1"/>
</dbReference>
<dbReference type="InterPro" id="IPR048720">
    <property type="entry name" value="PROPPIN"/>
</dbReference>
<keyword evidence="1" id="KW-0853">WD repeat</keyword>
<dbReference type="STRING" id="2880.D7G577"/>
<dbReference type="eggNOG" id="KOG2110">
    <property type="taxonomic scope" value="Eukaryota"/>
</dbReference>
<dbReference type="InParanoid" id="D7G577"/>
<feature type="region of interest" description="Disordered" evidence="4">
    <location>
        <begin position="264"/>
        <end position="324"/>
    </location>
</feature>
<feature type="compositionally biased region" description="Low complexity" evidence="4">
    <location>
        <begin position="311"/>
        <end position="324"/>
    </location>
</feature>
<dbReference type="InterPro" id="IPR001680">
    <property type="entry name" value="WD40_rpt"/>
</dbReference>
<comment type="similarity">
    <text evidence="3">Belongs to the WD repeat PROPPIN family.</text>
</comment>
<dbReference type="Gene3D" id="2.130.10.10">
    <property type="entry name" value="YVTN repeat-like/Quinoprotein amine dehydrogenase"/>
    <property type="match status" value="1"/>
</dbReference>
<keyword evidence="6" id="KW-1185">Reference proteome</keyword>
<dbReference type="GO" id="GO:0005737">
    <property type="term" value="C:cytoplasm"/>
    <property type="evidence" value="ECO:0007669"/>
    <property type="project" value="UniProtKB-ARBA"/>
</dbReference>
<dbReference type="EMBL" id="FN649742">
    <property type="protein sequence ID" value="CBJ27231.1"/>
    <property type="molecule type" value="Genomic_DNA"/>
</dbReference>
<dbReference type="EMBL" id="FN648852">
    <property type="protein sequence ID" value="CBJ27231.1"/>
    <property type="molecule type" value="Genomic_DNA"/>
</dbReference>
<evidence type="ECO:0000256" key="3">
    <source>
        <dbReference type="ARBA" id="ARBA00025740"/>
    </source>
</evidence>
<feature type="compositionally biased region" description="Gly residues" evidence="4">
    <location>
        <begin position="282"/>
        <end position="310"/>
    </location>
</feature>
<dbReference type="Proteomes" id="UP000002630">
    <property type="component" value="Linkage Group LG17"/>
</dbReference>
<dbReference type="PANTHER" id="PTHR11227">
    <property type="entry name" value="WD-REPEAT PROTEIN INTERACTING WITH PHOSPHOINOSIDES WIPI -RELATED"/>
    <property type="match status" value="1"/>
</dbReference>
<evidence type="ECO:0000313" key="6">
    <source>
        <dbReference type="Proteomes" id="UP000002630"/>
    </source>
</evidence>
<sequence>MTSDDASSKEILCYGFNQDATCLAVGLRTGYRIYTCRPFAQCFAMTDGGIGRAEMLFSSSLVALVGSGDRPAFSPRRLCLWNTKKDHSICEVNFLTAVLAVKLNRKRVAVCLKTALHVFDISDMKCLRTLETAPNPDGVMALSPNEENCHLAFPDGAKAGSSGGGGEVILYNALDLKVLNKVVACRSRVVAVSFSRDGKLLATASEQGTVIRIFTVPAAVKLYTLRRGSTSCDIYSMSFNAAATRLAVSSSTRTIHIFDVSAGGAAGGAAGRRSNSSPRQGGNSGGGEQEGDVENGGGANKNGSRPGGASDGNNASSNSNSSSGLASGFRSMVGMLPNRVTKRMQDYVDCERSFASVRLRGSAGRSICALIPAGDSGVWTGKGGGGAGKGPGGRGGDESGGQGEDEEVAREVLLVVTNEGILYSYVVDTVNGGECRLDEASSLLMDPSASQEIGSELFVPERHAPPVLAGQS</sequence>
<organism evidence="5 6">
    <name type="scientific">Ectocarpus siliculosus</name>
    <name type="common">Brown alga</name>
    <name type="synonym">Conferva siliculosa</name>
    <dbReference type="NCBI Taxonomy" id="2880"/>
    <lineage>
        <taxon>Eukaryota</taxon>
        <taxon>Sar</taxon>
        <taxon>Stramenopiles</taxon>
        <taxon>Ochrophyta</taxon>
        <taxon>PX clade</taxon>
        <taxon>Phaeophyceae</taxon>
        <taxon>Ectocarpales</taxon>
        <taxon>Ectocarpaceae</taxon>
        <taxon>Ectocarpus</taxon>
    </lineage>
</organism>
<dbReference type="OMA" id="PNEENCH"/>
<dbReference type="InterPro" id="IPR036322">
    <property type="entry name" value="WD40_repeat_dom_sf"/>
</dbReference>
<feature type="region of interest" description="Disordered" evidence="4">
    <location>
        <begin position="379"/>
        <end position="405"/>
    </location>
</feature>
<dbReference type="Pfam" id="PF21032">
    <property type="entry name" value="PROPPIN"/>
    <property type="match status" value="1"/>
</dbReference>
<dbReference type="OrthoDB" id="1667587at2759"/>
<proteinExistence type="inferred from homology"/>
<evidence type="ECO:0000313" key="5">
    <source>
        <dbReference type="EMBL" id="CBJ27231.1"/>
    </source>
</evidence>
<reference evidence="5 6" key="1">
    <citation type="journal article" date="2010" name="Nature">
        <title>The Ectocarpus genome and the independent evolution of multicellularity in brown algae.</title>
        <authorList>
            <person name="Cock J.M."/>
            <person name="Sterck L."/>
            <person name="Rouze P."/>
            <person name="Scornet D."/>
            <person name="Allen A.E."/>
            <person name="Amoutzias G."/>
            <person name="Anthouard V."/>
            <person name="Artiguenave F."/>
            <person name="Aury J.M."/>
            <person name="Badger J.H."/>
            <person name="Beszteri B."/>
            <person name="Billiau K."/>
            <person name="Bonnet E."/>
            <person name="Bothwell J.H."/>
            <person name="Bowler C."/>
            <person name="Boyen C."/>
            <person name="Brownlee C."/>
            <person name="Carrano C.J."/>
            <person name="Charrier B."/>
            <person name="Cho G.Y."/>
            <person name="Coelho S.M."/>
            <person name="Collen J."/>
            <person name="Corre E."/>
            <person name="Da Silva C."/>
            <person name="Delage L."/>
            <person name="Delaroque N."/>
            <person name="Dittami S.M."/>
            <person name="Doulbeau S."/>
            <person name="Elias M."/>
            <person name="Farnham G."/>
            <person name="Gachon C.M."/>
            <person name="Gschloessl B."/>
            <person name="Heesch S."/>
            <person name="Jabbari K."/>
            <person name="Jubin C."/>
            <person name="Kawai H."/>
            <person name="Kimura K."/>
            <person name="Kloareg B."/>
            <person name="Kupper F.C."/>
            <person name="Lang D."/>
            <person name="Le Bail A."/>
            <person name="Leblanc C."/>
            <person name="Lerouge P."/>
            <person name="Lohr M."/>
            <person name="Lopez P.J."/>
            <person name="Martens C."/>
            <person name="Maumus F."/>
            <person name="Michel G."/>
            <person name="Miranda-Saavedra D."/>
            <person name="Morales J."/>
            <person name="Moreau H."/>
            <person name="Motomura T."/>
            <person name="Nagasato C."/>
            <person name="Napoli C.A."/>
            <person name="Nelson D.R."/>
            <person name="Nyvall-Collen P."/>
            <person name="Peters A.F."/>
            <person name="Pommier C."/>
            <person name="Potin P."/>
            <person name="Poulain J."/>
            <person name="Quesneville H."/>
            <person name="Read B."/>
            <person name="Rensing S.A."/>
            <person name="Ritter A."/>
            <person name="Rousvoal S."/>
            <person name="Samanta M."/>
            <person name="Samson G."/>
            <person name="Schroeder D.C."/>
            <person name="Segurens B."/>
            <person name="Strittmatter M."/>
            <person name="Tonon T."/>
            <person name="Tregear J.W."/>
            <person name="Valentin K."/>
            <person name="von Dassow P."/>
            <person name="Yamagishi T."/>
            <person name="Van de Peer Y."/>
            <person name="Wincker P."/>
        </authorList>
    </citation>
    <scope>NUCLEOTIDE SEQUENCE [LARGE SCALE GENOMIC DNA]</scope>
    <source>
        <strain evidence="6">Ec32 / CCAP1310/4</strain>
    </source>
</reference>
<feature type="compositionally biased region" description="Gly residues" evidence="4">
    <location>
        <begin position="380"/>
        <end position="402"/>
    </location>
</feature>
<feature type="compositionally biased region" description="Low complexity" evidence="4">
    <location>
        <begin position="271"/>
        <end position="281"/>
    </location>
</feature>
<protein>
    <submittedName>
        <fullName evidence="5">Autophagy-related protein 18</fullName>
    </submittedName>
</protein>
<name>D7G577_ECTSI</name>
<gene>
    <name evidence="5" type="primary">Atg18</name>
    <name evidence="5" type="ORF">Esi_0063_0037</name>
</gene>
<dbReference type="SMART" id="SM00320">
    <property type="entry name" value="WD40"/>
    <property type="match status" value="2"/>
</dbReference>
<dbReference type="AlphaFoldDB" id="D7G577"/>
<dbReference type="InterPro" id="IPR015943">
    <property type="entry name" value="WD40/YVTN_repeat-like_dom_sf"/>
</dbReference>
<evidence type="ECO:0000256" key="2">
    <source>
        <dbReference type="ARBA" id="ARBA00022737"/>
    </source>
</evidence>
<accession>D7G577</accession>
<evidence type="ECO:0000256" key="4">
    <source>
        <dbReference type="SAM" id="MobiDB-lite"/>
    </source>
</evidence>